<reference evidence="3 4" key="1">
    <citation type="submission" date="2019-02" db="EMBL/GenBank/DDBJ databases">
        <title>Genome sequencing of the rare red list fungi Hericium alpestre (H. flagellum).</title>
        <authorList>
            <person name="Buettner E."/>
            <person name="Kellner H."/>
        </authorList>
    </citation>
    <scope>NUCLEOTIDE SEQUENCE [LARGE SCALE GENOMIC DNA]</scope>
    <source>
        <strain evidence="3 4">DSM 108284</strain>
    </source>
</reference>
<feature type="compositionally biased region" description="Pro residues" evidence="1">
    <location>
        <begin position="131"/>
        <end position="140"/>
    </location>
</feature>
<feature type="region of interest" description="Disordered" evidence="1">
    <location>
        <begin position="103"/>
        <end position="163"/>
    </location>
</feature>
<name>A0A4Z0A7T7_9AGAM</name>
<feature type="domain" description="DnaJ homologue subfamily C member 28 conserved" evidence="2">
    <location>
        <begin position="248"/>
        <end position="318"/>
    </location>
</feature>
<dbReference type="AlphaFoldDB" id="A0A4Z0A7T7"/>
<evidence type="ECO:0000259" key="2">
    <source>
        <dbReference type="Pfam" id="PF09350"/>
    </source>
</evidence>
<sequence>MYIGNLARSQLTHTPCKGLVVPSRKSFSCTAVTTNNPDHRASSKLFADAEREEAEAPARKSQYITSKENQNWTGDESMEDAVLRMLIDKYKPLHGGTIRSAEEKLRQAPPQVSQPHSFPIASEPPATFSPYPEPTPPAQPVTPRGDEPILPAVPGHRPWHTTFKVPSHATSSIRYGQIPASSFGAKPKSAGAADDRTRKKERETKKRTQVAGRLSRAKESTLDYRLGVKSSQAYARPNPSTVKGWQGLVEERIERARMAGHFNTVKGRGQPIDRTAEEGNPFIPREEYLLNRIVQRQGAAPPWVELQGELESAVAAFREILRQSWTRRALRTLTMAQPLALLPAYTLADVTRLRDVEWEERERAYHESAVAELNSLVRKHNAMAPYAVRRPYYTRTVELEKAYQDSGEDILQGLAERVRNQQRVRGVGTGFDDTDMQGGSIGDAGPVLQRTLIELTINALLHVADTPEYDLTIDVPPAESSSRVLMA</sequence>
<evidence type="ECO:0000256" key="1">
    <source>
        <dbReference type="SAM" id="MobiDB-lite"/>
    </source>
</evidence>
<gene>
    <name evidence="3" type="ORF">EWM64_g900</name>
</gene>
<organism evidence="3 4">
    <name type="scientific">Hericium alpestre</name>
    <dbReference type="NCBI Taxonomy" id="135208"/>
    <lineage>
        <taxon>Eukaryota</taxon>
        <taxon>Fungi</taxon>
        <taxon>Dikarya</taxon>
        <taxon>Basidiomycota</taxon>
        <taxon>Agaricomycotina</taxon>
        <taxon>Agaricomycetes</taxon>
        <taxon>Russulales</taxon>
        <taxon>Hericiaceae</taxon>
        <taxon>Hericium</taxon>
    </lineage>
</organism>
<dbReference type="EMBL" id="SFCI01000052">
    <property type="protein sequence ID" value="TFY83122.1"/>
    <property type="molecule type" value="Genomic_DNA"/>
</dbReference>
<keyword evidence="4" id="KW-1185">Reference proteome</keyword>
<comment type="caution">
    <text evidence="3">The sequence shown here is derived from an EMBL/GenBank/DDBJ whole genome shotgun (WGS) entry which is preliminary data.</text>
</comment>
<dbReference type="Pfam" id="PF09350">
    <property type="entry name" value="DJC28_CD"/>
    <property type="match status" value="1"/>
</dbReference>
<dbReference type="OrthoDB" id="547796at2759"/>
<proteinExistence type="predicted"/>
<protein>
    <recommendedName>
        <fullName evidence="2">DnaJ homologue subfamily C member 28 conserved domain-containing protein</fullName>
    </recommendedName>
</protein>
<dbReference type="InterPro" id="IPR018961">
    <property type="entry name" value="DnaJ_homolog_subfam-C_membr-28"/>
</dbReference>
<feature type="region of interest" description="Disordered" evidence="1">
    <location>
        <begin position="178"/>
        <end position="214"/>
    </location>
</feature>
<dbReference type="PANTHER" id="PTHR39394">
    <property type="entry name" value="YALI0E31793P"/>
    <property type="match status" value="1"/>
</dbReference>
<feature type="compositionally biased region" description="Basic and acidic residues" evidence="1">
    <location>
        <begin position="193"/>
        <end position="206"/>
    </location>
</feature>
<dbReference type="STRING" id="135208.A0A4Z0A7T7"/>
<dbReference type="Proteomes" id="UP000298061">
    <property type="component" value="Unassembled WGS sequence"/>
</dbReference>
<accession>A0A4Z0A7T7</accession>
<evidence type="ECO:0000313" key="4">
    <source>
        <dbReference type="Proteomes" id="UP000298061"/>
    </source>
</evidence>
<dbReference type="PANTHER" id="PTHR39394:SF1">
    <property type="entry name" value="DNAJ HOMOLOGUE SUBFAMILY C MEMBER 28 CONSERVED DOMAIN-CONTAINING PROTEIN"/>
    <property type="match status" value="1"/>
</dbReference>
<evidence type="ECO:0000313" key="3">
    <source>
        <dbReference type="EMBL" id="TFY83122.1"/>
    </source>
</evidence>